<evidence type="ECO:0000313" key="12">
    <source>
        <dbReference type="EMBL" id="ABS61065.1"/>
    </source>
</evidence>
<evidence type="ECO:0000256" key="9">
    <source>
        <dbReference type="ARBA" id="ARBA00023136"/>
    </source>
</evidence>
<comment type="subcellular location">
    <subcellularLocation>
        <location evidence="1">Cell membrane</location>
        <topology evidence="1">Peripheral membrane protein</topology>
        <orientation evidence="1">Cytoplasmic side</orientation>
    </subcellularLocation>
</comment>
<protein>
    <recommendedName>
        <fullName evidence="3">Flagellar FliJ protein</fullName>
    </recommendedName>
</protein>
<dbReference type="Gene3D" id="1.10.287.1700">
    <property type="match status" value="1"/>
</dbReference>
<sequence length="146" mass="17816">MPFRLEKILTLRKKEEESIKEELNRIRLLIREVEDEIDKVKKSKNDVESQLRTGTQTGAQLGFLLYLLRMYNDYILTLKKKLENLRLEEEEILRKFLEKRTERKSFEKLKERYIEKQSFENDRKERATIDEVALQKYFRNIDNTRG</sequence>
<evidence type="ECO:0000256" key="4">
    <source>
        <dbReference type="ARBA" id="ARBA00022448"/>
    </source>
</evidence>
<dbReference type="GO" id="GO:0005886">
    <property type="term" value="C:plasma membrane"/>
    <property type="evidence" value="ECO:0007669"/>
    <property type="project" value="UniProtKB-SubCell"/>
</dbReference>
<keyword evidence="12" id="KW-0966">Cell projection</keyword>
<evidence type="ECO:0000313" key="13">
    <source>
        <dbReference type="Proteomes" id="UP000002415"/>
    </source>
</evidence>
<keyword evidence="5" id="KW-1003">Cell membrane</keyword>
<dbReference type="GO" id="GO:0009288">
    <property type="term" value="C:bacterial-type flagellum"/>
    <property type="evidence" value="ECO:0007669"/>
    <property type="project" value="InterPro"/>
</dbReference>
<keyword evidence="9" id="KW-0472">Membrane</keyword>
<dbReference type="RefSeq" id="WP_011994375.1">
    <property type="nucleotide sequence ID" value="NC_009718.1"/>
</dbReference>
<dbReference type="NCBIfam" id="TIGR02473">
    <property type="entry name" value="flagell_FliJ"/>
    <property type="match status" value="1"/>
</dbReference>
<evidence type="ECO:0000256" key="5">
    <source>
        <dbReference type="ARBA" id="ARBA00022475"/>
    </source>
</evidence>
<proteinExistence type="inferred from homology"/>
<keyword evidence="7" id="KW-1005">Bacterial flagellum biogenesis</keyword>
<dbReference type="InterPro" id="IPR053716">
    <property type="entry name" value="Flag_assembly_chemotaxis_eff"/>
</dbReference>
<dbReference type="OrthoDB" id="49130at2"/>
<evidence type="ECO:0000256" key="6">
    <source>
        <dbReference type="ARBA" id="ARBA00022500"/>
    </source>
</evidence>
<evidence type="ECO:0000256" key="7">
    <source>
        <dbReference type="ARBA" id="ARBA00022795"/>
    </source>
</evidence>
<keyword evidence="4" id="KW-0813">Transport</keyword>
<dbReference type="InterPro" id="IPR012823">
    <property type="entry name" value="Flagell_FliJ"/>
</dbReference>
<evidence type="ECO:0000256" key="3">
    <source>
        <dbReference type="ARBA" id="ARBA00020392"/>
    </source>
</evidence>
<dbReference type="Proteomes" id="UP000002415">
    <property type="component" value="Chromosome"/>
</dbReference>
<accession>A7HMD2</accession>
<dbReference type="AlphaFoldDB" id="A7HMD2"/>
<dbReference type="GO" id="GO:0071973">
    <property type="term" value="P:bacterial-type flagellum-dependent cell motility"/>
    <property type="evidence" value="ECO:0007669"/>
    <property type="project" value="InterPro"/>
</dbReference>
<evidence type="ECO:0000256" key="10">
    <source>
        <dbReference type="ARBA" id="ARBA00023225"/>
    </source>
</evidence>
<dbReference type="Pfam" id="PF02050">
    <property type="entry name" value="FliJ"/>
    <property type="match status" value="1"/>
</dbReference>
<dbReference type="GO" id="GO:0044781">
    <property type="term" value="P:bacterial-type flagellum organization"/>
    <property type="evidence" value="ECO:0007669"/>
    <property type="project" value="UniProtKB-KW"/>
</dbReference>
<evidence type="ECO:0000256" key="1">
    <source>
        <dbReference type="ARBA" id="ARBA00004413"/>
    </source>
</evidence>
<organism evidence="12 13">
    <name type="scientific">Fervidobacterium nodosum (strain ATCC 35602 / DSM 5306 / Rt17-B1)</name>
    <dbReference type="NCBI Taxonomy" id="381764"/>
    <lineage>
        <taxon>Bacteria</taxon>
        <taxon>Thermotogati</taxon>
        <taxon>Thermotogota</taxon>
        <taxon>Thermotogae</taxon>
        <taxon>Thermotogales</taxon>
        <taxon>Fervidobacteriaceae</taxon>
        <taxon>Fervidobacterium</taxon>
    </lineage>
</organism>
<keyword evidence="11" id="KW-0175">Coiled coil</keyword>
<dbReference type="eggNOG" id="COG2882">
    <property type="taxonomic scope" value="Bacteria"/>
</dbReference>
<dbReference type="STRING" id="381764.Fnod_1218"/>
<keyword evidence="13" id="KW-1185">Reference proteome</keyword>
<dbReference type="GO" id="GO:0006935">
    <property type="term" value="P:chemotaxis"/>
    <property type="evidence" value="ECO:0007669"/>
    <property type="project" value="UniProtKB-KW"/>
</dbReference>
<dbReference type="EMBL" id="CP000771">
    <property type="protein sequence ID" value="ABS61065.1"/>
    <property type="molecule type" value="Genomic_DNA"/>
</dbReference>
<evidence type="ECO:0000256" key="2">
    <source>
        <dbReference type="ARBA" id="ARBA00010004"/>
    </source>
</evidence>
<keyword evidence="10" id="KW-1006">Bacterial flagellum protein export</keyword>
<feature type="coiled-coil region" evidence="11">
    <location>
        <begin position="12"/>
        <end position="50"/>
    </location>
</feature>
<keyword evidence="8" id="KW-0653">Protein transport</keyword>
<keyword evidence="6" id="KW-0145">Chemotaxis</keyword>
<evidence type="ECO:0000256" key="11">
    <source>
        <dbReference type="SAM" id="Coils"/>
    </source>
</evidence>
<evidence type="ECO:0000256" key="8">
    <source>
        <dbReference type="ARBA" id="ARBA00022927"/>
    </source>
</evidence>
<gene>
    <name evidence="12" type="ordered locus">Fnod_1218</name>
</gene>
<keyword evidence="12" id="KW-0282">Flagellum</keyword>
<dbReference type="HOGENOM" id="CLU_141683_0_0_0"/>
<keyword evidence="12" id="KW-0969">Cilium</keyword>
<comment type="similarity">
    <text evidence="2">Belongs to the FliJ family.</text>
</comment>
<reference evidence="12 13" key="2">
    <citation type="journal article" date="2009" name="Proc. Natl. Acad. Sci. U.S.A.">
        <title>On the chimeric nature, thermophilic origin, and phylogenetic placement of the Thermotogales.</title>
        <authorList>
            <person name="Zhaxybayeva O."/>
            <person name="Swithers K.S."/>
            <person name="Lapierre P."/>
            <person name="Fournier G.P."/>
            <person name="Bickhart D.M."/>
            <person name="DeBoy R.T."/>
            <person name="Nelson K.E."/>
            <person name="Nesbo C.L."/>
            <person name="Doolittle W.F."/>
            <person name="Gogarten J.P."/>
            <person name="Noll K.M."/>
        </authorList>
    </citation>
    <scope>NUCLEOTIDE SEQUENCE [LARGE SCALE GENOMIC DNA]</scope>
    <source>
        <strain evidence="13">ATCC 35602 / DSM 5306 / Rt17-B1</strain>
    </source>
</reference>
<name>A7HMD2_FERNB</name>
<reference evidence="12 13" key="1">
    <citation type="submission" date="2007-07" db="EMBL/GenBank/DDBJ databases">
        <title>Complete sequence of Fervidobacterium nodosum Rt17-B1.</title>
        <authorList>
            <consortium name="US DOE Joint Genome Institute"/>
            <person name="Copeland A."/>
            <person name="Lucas S."/>
            <person name="Lapidus A."/>
            <person name="Barry K."/>
            <person name="Glavina del Rio T."/>
            <person name="Dalin E."/>
            <person name="Tice H."/>
            <person name="Pitluck S."/>
            <person name="Saunders E."/>
            <person name="Brettin T."/>
            <person name="Bruce D."/>
            <person name="Detter J.C."/>
            <person name="Han C."/>
            <person name="Schmutz J."/>
            <person name="Larimer F."/>
            <person name="Land M."/>
            <person name="Hauser L."/>
            <person name="Kyrpides N."/>
            <person name="Mikhailova N."/>
            <person name="Nelson K."/>
            <person name="Gogarten J.P."/>
            <person name="Noll K."/>
            <person name="Richardson P."/>
        </authorList>
    </citation>
    <scope>NUCLEOTIDE SEQUENCE [LARGE SCALE GENOMIC DNA]</scope>
    <source>
        <strain evidence="13">ATCC 35602 / DSM 5306 / Rt17-B1</strain>
    </source>
</reference>
<dbReference type="GO" id="GO:0015031">
    <property type="term" value="P:protein transport"/>
    <property type="evidence" value="ECO:0007669"/>
    <property type="project" value="UniProtKB-KW"/>
</dbReference>
<dbReference type="KEGG" id="fno:Fnod_1218"/>